<reference evidence="2 3" key="1">
    <citation type="submission" date="2019-08" db="EMBL/GenBank/DDBJ databases">
        <title>Deep-cultivation of Planctomycetes and their phenomic and genomic characterization uncovers novel biology.</title>
        <authorList>
            <person name="Wiegand S."/>
            <person name="Jogler M."/>
            <person name="Boedeker C."/>
            <person name="Pinto D."/>
            <person name="Vollmers J."/>
            <person name="Rivas-Marin E."/>
            <person name="Kohn T."/>
            <person name="Peeters S.H."/>
            <person name="Heuer A."/>
            <person name="Rast P."/>
            <person name="Oberbeckmann S."/>
            <person name="Bunk B."/>
            <person name="Jeske O."/>
            <person name="Meyerdierks A."/>
            <person name="Storesund J.E."/>
            <person name="Kallscheuer N."/>
            <person name="Luecker S."/>
            <person name="Lage O.M."/>
            <person name="Pohl T."/>
            <person name="Merkel B.J."/>
            <person name="Hornburger P."/>
            <person name="Mueller R.-W."/>
            <person name="Bruemmer F."/>
            <person name="Labrenz M."/>
            <person name="Spormann A.M."/>
            <person name="Op den Camp H."/>
            <person name="Overmann J."/>
            <person name="Amann R."/>
            <person name="Jetten M.S.M."/>
            <person name="Mascher T."/>
            <person name="Medema M.H."/>
            <person name="Devos D.P."/>
            <person name="Kaster A.-K."/>
            <person name="Ovreas L."/>
            <person name="Rohde M."/>
            <person name="Galperin M.Y."/>
            <person name="Jogler C."/>
        </authorList>
    </citation>
    <scope>NUCLEOTIDE SEQUENCE [LARGE SCALE GENOMIC DNA]</scope>
    <source>
        <strain evidence="2 3">FC18</strain>
    </source>
</reference>
<protein>
    <submittedName>
        <fullName evidence="2">Hydantoinase/oxoprolinase</fullName>
    </submittedName>
</protein>
<dbReference type="STRING" id="980251.GCA_001642875_01705"/>
<sequence length="338" mass="36628">MNWLGLDIGGANIKAATCDGQVISIPFRFWIEHERLQESLSDIISQLAGSQSVRIAATMTAELTDCFESRRDGVTFIVHALENACHKRQLQPPLFAGTDLQFRDADAARIHWLETAASNWAIMATFASRFLPNQTGFVVDMGSTTSDIIPVHDGSVAAKGKTDSQRLRNGELVYVGSDRTPVCSVVDSLTFEGNHVPIAREFFATISDAMLVCGRTTEDPSDTDTADKRPRTVLAAAQRIARMVCEDVSTIGLDSAKALASQILDRVEEIFLDGFRTQQSDPGNFICTGSGVAFVSHILEKHYPTANITILGNEVGGEMDSGAPAFATAVLAREKFQA</sequence>
<dbReference type="SUPFAM" id="SSF53067">
    <property type="entry name" value="Actin-like ATPase domain"/>
    <property type="match status" value="1"/>
</dbReference>
<evidence type="ECO:0000259" key="1">
    <source>
        <dbReference type="Pfam" id="PF01968"/>
    </source>
</evidence>
<dbReference type="EMBL" id="CP042912">
    <property type="protein sequence ID" value="QEG21379.1"/>
    <property type="molecule type" value="Genomic_DNA"/>
</dbReference>
<gene>
    <name evidence="2" type="ORF">MFFC18_12350</name>
</gene>
<feature type="domain" description="Hydantoinase A/oxoprolinase" evidence="1">
    <location>
        <begin position="56"/>
        <end position="270"/>
    </location>
</feature>
<dbReference type="AlphaFoldDB" id="A0A5B9P748"/>
<evidence type="ECO:0000313" key="3">
    <source>
        <dbReference type="Proteomes" id="UP000322214"/>
    </source>
</evidence>
<dbReference type="NCBIfam" id="TIGR03123">
    <property type="entry name" value="one_C_unchar_1"/>
    <property type="match status" value="1"/>
</dbReference>
<name>A0A5B9P748_9BACT</name>
<dbReference type="Gene3D" id="3.30.420.40">
    <property type="match status" value="1"/>
</dbReference>
<dbReference type="OrthoDB" id="1792672at2"/>
<keyword evidence="3" id="KW-1185">Reference proteome</keyword>
<proteinExistence type="predicted"/>
<accession>A0A5B9P748</accession>
<dbReference type="RefSeq" id="WP_075081631.1">
    <property type="nucleotide sequence ID" value="NZ_CP042912.1"/>
</dbReference>
<dbReference type="InterPro" id="IPR043129">
    <property type="entry name" value="ATPase_NBD"/>
</dbReference>
<evidence type="ECO:0000313" key="2">
    <source>
        <dbReference type="EMBL" id="QEG21379.1"/>
    </source>
</evidence>
<dbReference type="Pfam" id="PF01968">
    <property type="entry name" value="Hydantoinase_A"/>
    <property type="match status" value="1"/>
</dbReference>
<dbReference type="InterPro" id="IPR002821">
    <property type="entry name" value="Hydantoinase_A"/>
</dbReference>
<dbReference type="Gene3D" id="3.30.420.190">
    <property type="entry name" value="conserved archaeal protein q6m145"/>
    <property type="match status" value="1"/>
</dbReference>
<dbReference type="GO" id="GO:0016787">
    <property type="term" value="F:hydrolase activity"/>
    <property type="evidence" value="ECO:0007669"/>
    <property type="project" value="InterPro"/>
</dbReference>
<dbReference type="Proteomes" id="UP000322214">
    <property type="component" value="Chromosome"/>
</dbReference>
<dbReference type="InterPro" id="IPR002756">
    <property type="entry name" value="MfnF"/>
</dbReference>
<dbReference type="KEGG" id="mff:MFFC18_12350"/>
<organism evidence="2 3">
    <name type="scientific">Mariniblastus fucicola</name>
    <dbReference type="NCBI Taxonomy" id="980251"/>
    <lineage>
        <taxon>Bacteria</taxon>
        <taxon>Pseudomonadati</taxon>
        <taxon>Planctomycetota</taxon>
        <taxon>Planctomycetia</taxon>
        <taxon>Pirellulales</taxon>
        <taxon>Pirellulaceae</taxon>
        <taxon>Mariniblastus</taxon>
    </lineage>
</organism>